<reference evidence="2 3" key="1">
    <citation type="submission" date="2015-09" db="EMBL/GenBank/DDBJ databases">
        <authorList>
            <consortium name="Pathogen Informatics"/>
        </authorList>
    </citation>
    <scope>NUCLEOTIDE SEQUENCE [LARGE SCALE GENOMIC DNA]</scope>
    <source>
        <strain evidence="2 3">2789STDY5834961</strain>
    </source>
</reference>
<feature type="domain" description="Gp28/Gp37-like" evidence="1">
    <location>
        <begin position="2"/>
        <end position="371"/>
    </location>
</feature>
<gene>
    <name evidence="2" type="ORF">ERS852573_01919</name>
</gene>
<dbReference type="InterPro" id="IPR029432">
    <property type="entry name" value="Gp28/Gp37-like_dom"/>
</dbReference>
<evidence type="ECO:0000313" key="3">
    <source>
        <dbReference type="Proteomes" id="UP000095597"/>
    </source>
</evidence>
<sequence>MELRVFDKTVQPLGAIDELASLLWHTKYFDVGTFSLLAPITDNNSRLLVEGNLITKHDEKKEVKTADGGVWRRAAQITYVHITKDENGLEQLEAQGYMLSWWLNKRCIYPQIVATGTNQYLINLMVKNNCGSAAGTKRRFPLLAFLAQETIDGVAVEYANEVYAQLGQEVKARAQAGKLGYDILLNERERLFGFYLYKGNDLTATNTEGNTPCIFSRDFDNVNEQEYTASIENCGNFIYVQGAADDDGSQPVTTVDGEGATGLDLVEVFCDATDIARKYQQGETEVTIPLNTYIAMLKTRGGAELENYGKNINFVSTINTNSNLKFKADFDLGDRITCKETKWGIQIDARITEVTETYQKGEETIEATFGDSLPTLVDQIRKVR</sequence>
<protein>
    <recommendedName>
        <fullName evidence="1">Gp28/Gp37-like domain-containing protein</fullName>
    </recommendedName>
</protein>
<proteinExistence type="predicted"/>
<organism evidence="2 3">
    <name type="scientific">Dorea longicatena</name>
    <dbReference type="NCBI Taxonomy" id="88431"/>
    <lineage>
        <taxon>Bacteria</taxon>
        <taxon>Bacillati</taxon>
        <taxon>Bacillota</taxon>
        <taxon>Clostridia</taxon>
        <taxon>Lachnospirales</taxon>
        <taxon>Lachnospiraceae</taxon>
        <taxon>Dorea</taxon>
    </lineage>
</organism>
<accession>A0A173U5D2</accession>
<evidence type="ECO:0000313" key="2">
    <source>
        <dbReference type="EMBL" id="CUN09939.1"/>
    </source>
</evidence>
<dbReference type="EMBL" id="CYXO01000011">
    <property type="protein sequence ID" value="CUN09939.1"/>
    <property type="molecule type" value="Genomic_DNA"/>
</dbReference>
<name>A0A173U5D2_9FIRM</name>
<dbReference type="Pfam" id="PF14594">
    <property type="entry name" value="Sipho_Gp37"/>
    <property type="match status" value="1"/>
</dbReference>
<dbReference type="RefSeq" id="WP_055214551.1">
    <property type="nucleotide sequence ID" value="NZ_CYXO01000011.1"/>
</dbReference>
<dbReference type="Proteomes" id="UP000095597">
    <property type="component" value="Unassembled WGS sequence"/>
</dbReference>
<dbReference type="OrthoDB" id="9255846at2"/>
<dbReference type="AlphaFoldDB" id="A0A173U5D2"/>
<evidence type="ECO:0000259" key="1">
    <source>
        <dbReference type="Pfam" id="PF14594"/>
    </source>
</evidence>